<dbReference type="STRING" id="455193.SAMN05421805_10548"/>
<feature type="domain" description="DUF397" evidence="2">
    <location>
        <begin position="9"/>
        <end position="63"/>
    </location>
</feature>
<accession>A0A1I4ZMW2</accession>
<name>A0A1I4ZMW2_9PSEU</name>
<sequence length="70" mass="7275">MLTPDFTQAHWKKSSRSHGGGGACVMVAHVPGAAGVKDSKLGSASPVLPFTAEAWAAFLCDVKTGKHDPR</sequence>
<dbReference type="Pfam" id="PF04149">
    <property type="entry name" value="DUF397"/>
    <property type="match status" value="1"/>
</dbReference>
<reference evidence="4 5" key="1">
    <citation type="submission" date="2016-10" db="EMBL/GenBank/DDBJ databases">
        <authorList>
            <person name="de Groot N.N."/>
        </authorList>
    </citation>
    <scope>NUCLEOTIDE SEQUENCE [LARGE SCALE GENOMIC DNA]</scope>
    <source>
        <strain evidence="4 5">CPCC 201259</strain>
    </source>
</reference>
<organism evidence="4 5">
    <name type="scientific">Saccharopolyspora antimicrobica</name>
    <dbReference type="NCBI Taxonomy" id="455193"/>
    <lineage>
        <taxon>Bacteria</taxon>
        <taxon>Bacillati</taxon>
        <taxon>Actinomycetota</taxon>
        <taxon>Actinomycetes</taxon>
        <taxon>Pseudonocardiales</taxon>
        <taxon>Pseudonocardiaceae</taxon>
        <taxon>Saccharopolyspora</taxon>
    </lineage>
</organism>
<dbReference type="AlphaFoldDB" id="A0A1I4ZMW2"/>
<evidence type="ECO:0000313" key="3">
    <source>
        <dbReference type="EMBL" id="RKT83466.1"/>
    </source>
</evidence>
<evidence type="ECO:0000313" key="4">
    <source>
        <dbReference type="EMBL" id="SFN51611.1"/>
    </source>
</evidence>
<dbReference type="OrthoDB" id="4564763at2"/>
<feature type="region of interest" description="Disordered" evidence="1">
    <location>
        <begin position="1"/>
        <end position="21"/>
    </location>
</feature>
<evidence type="ECO:0000256" key="1">
    <source>
        <dbReference type="SAM" id="MobiDB-lite"/>
    </source>
</evidence>
<gene>
    <name evidence="3" type="ORF">ATL45_1749</name>
    <name evidence="4" type="ORF">SAMN05421805_10548</name>
</gene>
<evidence type="ECO:0000259" key="2">
    <source>
        <dbReference type="Pfam" id="PF04149"/>
    </source>
</evidence>
<dbReference type="Proteomes" id="UP000270697">
    <property type="component" value="Unassembled WGS sequence"/>
</dbReference>
<dbReference type="EMBL" id="FOUP01000005">
    <property type="protein sequence ID" value="SFN51611.1"/>
    <property type="molecule type" value="Genomic_DNA"/>
</dbReference>
<keyword evidence="6" id="KW-1185">Reference proteome</keyword>
<dbReference type="InterPro" id="IPR007278">
    <property type="entry name" value="DUF397"/>
</dbReference>
<proteinExistence type="predicted"/>
<evidence type="ECO:0000313" key="6">
    <source>
        <dbReference type="Proteomes" id="UP000270697"/>
    </source>
</evidence>
<dbReference type="RefSeq" id="WP_093152726.1">
    <property type="nucleotide sequence ID" value="NZ_FOUP01000005.1"/>
</dbReference>
<dbReference type="Proteomes" id="UP000199398">
    <property type="component" value="Unassembled WGS sequence"/>
</dbReference>
<evidence type="ECO:0000313" key="5">
    <source>
        <dbReference type="Proteomes" id="UP000199398"/>
    </source>
</evidence>
<protein>
    <submittedName>
        <fullName evidence="3">Uncharacterized protein DUF397</fullName>
    </submittedName>
</protein>
<dbReference type="EMBL" id="RBXX01000002">
    <property type="protein sequence ID" value="RKT83466.1"/>
    <property type="molecule type" value="Genomic_DNA"/>
</dbReference>
<reference evidence="3 6" key="2">
    <citation type="submission" date="2018-10" db="EMBL/GenBank/DDBJ databases">
        <title>Sequencing the genomes of 1000 actinobacteria strains.</title>
        <authorList>
            <person name="Klenk H.-P."/>
        </authorList>
    </citation>
    <scope>NUCLEOTIDE SEQUENCE [LARGE SCALE GENOMIC DNA]</scope>
    <source>
        <strain evidence="3 6">DSM 45119</strain>
    </source>
</reference>